<evidence type="ECO:0000256" key="8">
    <source>
        <dbReference type="SAM" id="MobiDB-lite"/>
    </source>
</evidence>
<evidence type="ECO:0000256" key="7">
    <source>
        <dbReference type="HAMAP-Rule" id="MF_01057"/>
    </source>
</evidence>
<feature type="binding site" evidence="7">
    <location>
        <position position="163"/>
    </location>
    <ligand>
        <name>substrate</name>
    </ligand>
</feature>
<dbReference type="SUPFAM" id="SSF53335">
    <property type="entry name" value="S-adenosyl-L-methionine-dependent methyltransferases"/>
    <property type="match status" value="1"/>
</dbReference>
<gene>
    <name evidence="7" type="primary">trmB</name>
    <name evidence="9" type="ORF">BWK72_03665</name>
</gene>
<reference evidence="9 10" key="1">
    <citation type="submission" date="2017-01" db="EMBL/GenBank/DDBJ databases">
        <title>Novel large sulfur bacteria in the metagenomes of groundwater-fed chemosynthetic microbial mats in the Lake Huron basin.</title>
        <authorList>
            <person name="Sharrar A.M."/>
            <person name="Flood B.E."/>
            <person name="Bailey J.V."/>
            <person name="Jones D.S."/>
            <person name="Biddanda B."/>
            <person name="Ruberg S.A."/>
            <person name="Marcus D.N."/>
            <person name="Dick G.J."/>
        </authorList>
    </citation>
    <scope>NUCLEOTIDE SEQUENCE [LARGE SCALE GENOMIC DNA]</scope>
    <source>
        <strain evidence="9">A7</strain>
    </source>
</reference>
<sequence length="258" mass="28903">MTQDTAPDTHPMPAAPERRAIRSFVKRTGRTTAGQTKALSELGPRFLLPYQTNTLDFVAAYPEYIRATSQNNAQNTPAKPLVLEIGFGMGEATAHIAALLPDTHFLCCEVHDPGVGALLKRIGEQNLKNIRICAHDAVEVIDHMLPLQCLDGVHIFFPDPWHKARHNKRRLIQGPLIAKLATRLKVGGYIHCATDWQEYAEQILQVLTDEPLLKNTALATYPELLGYAPKPFYRPLTKFENRGLKLGHGVWDIVFERV</sequence>
<dbReference type="HAMAP" id="MF_01057">
    <property type="entry name" value="tRNA_methyltr_TrmB"/>
    <property type="match status" value="1"/>
</dbReference>
<dbReference type="Gene3D" id="3.40.50.150">
    <property type="entry name" value="Vaccinia Virus protein VP39"/>
    <property type="match status" value="1"/>
</dbReference>
<comment type="caution">
    <text evidence="9">The sequence shown here is derived from an EMBL/GenBank/DDBJ whole genome shotgun (WGS) entry which is preliminary data.</text>
</comment>
<dbReference type="AlphaFoldDB" id="A0A1W9KWQ0"/>
<dbReference type="CDD" id="cd02440">
    <property type="entry name" value="AdoMet_MTases"/>
    <property type="match status" value="1"/>
</dbReference>
<evidence type="ECO:0000256" key="2">
    <source>
        <dbReference type="ARBA" id="ARBA00003015"/>
    </source>
</evidence>
<dbReference type="NCBIfam" id="TIGR00091">
    <property type="entry name" value="tRNA (guanosine(46)-N7)-methyltransferase TrmB"/>
    <property type="match status" value="1"/>
</dbReference>
<protein>
    <recommendedName>
        <fullName evidence="7">tRNA (guanine-N(7)-)-methyltransferase</fullName>
        <ecNumber evidence="7">2.1.1.33</ecNumber>
    </recommendedName>
    <alternativeName>
        <fullName evidence="7">tRNA (guanine(46)-N(7))-methyltransferase</fullName>
    </alternativeName>
    <alternativeName>
        <fullName evidence="7">tRNA(m7G46)-methyltransferase</fullName>
    </alternativeName>
</protein>
<dbReference type="EMBL" id="MTEI01000002">
    <property type="protein sequence ID" value="OQW89079.1"/>
    <property type="molecule type" value="Genomic_DNA"/>
</dbReference>
<dbReference type="GO" id="GO:0008176">
    <property type="term" value="F:tRNA (guanine(46)-N7)-methyltransferase activity"/>
    <property type="evidence" value="ECO:0007669"/>
    <property type="project" value="UniProtKB-UniRule"/>
</dbReference>
<feature type="binding site" evidence="7">
    <location>
        <position position="195"/>
    </location>
    <ligand>
        <name>substrate</name>
    </ligand>
</feature>
<dbReference type="GO" id="GO:0043527">
    <property type="term" value="C:tRNA methyltransferase complex"/>
    <property type="evidence" value="ECO:0007669"/>
    <property type="project" value="TreeGrafter"/>
</dbReference>
<evidence type="ECO:0000313" key="10">
    <source>
        <dbReference type="Proteomes" id="UP000192505"/>
    </source>
</evidence>
<feature type="binding site" evidence="7">
    <location>
        <position position="84"/>
    </location>
    <ligand>
        <name>S-adenosyl-L-methionine</name>
        <dbReference type="ChEBI" id="CHEBI:59789"/>
    </ligand>
</feature>
<accession>A0A1W9KWQ0</accession>
<name>A0A1W9KWQ0_9BURK</name>
<keyword evidence="6 7" id="KW-0819">tRNA processing</keyword>
<feature type="region of interest" description="Interaction with RNA" evidence="7">
    <location>
        <begin position="165"/>
        <end position="170"/>
    </location>
</feature>
<evidence type="ECO:0000313" key="9">
    <source>
        <dbReference type="EMBL" id="OQW89079.1"/>
    </source>
</evidence>
<feature type="binding site" evidence="7">
    <location>
        <position position="136"/>
    </location>
    <ligand>
        <name>S-adenosyl-L-methionine</name>
        <dbReference type="ChEBI" id="CHEBI:59789"/>
    </ligand>
</feature>
<evidence type="ECO:0000256" key="1">
    <source>
        <dbReference type="ARBA" id="ARBA00000142"/>
    </source>
</evidence>
<comment type="catalytic activity">
    <reaction evidence="1 7">
        <text>guanosine(46) in tRNA + S-adenosyl-L-methionine = N(7)-methylguanosine(46) in tRNA + S-adenosyl-L-homocysteine</text>
        <dbReference type="Rhea" id="RHEA:42708"/>
        <dbReference type="Rhea" id="RHEA-COMP:10188"/>
        <dbReference type="Rhea" id="RHEA-COMP:10189"/>
        <dbReference type="ChEBI" id="CHEBI:57856"/>
        <dbReference type="ChEBI" id="CHEBI:59789"/>
        <dbReference type="ChEBI" id="CHEBI:74269"/>
        <dbReference type="ChEBI" id="CHEBI:74480"/>
        <dbReference type="EC" id="2.1.1.33"/>
    </reaction>
</comment>
<evidence type="ECO:0000256" key="5">
    <source>
        <dbReference type="ARBA" id="ARBA00022691"/>
    </source>
</evidence>
<dbReference type="UniPathway" id="UPA00989"/>
<evidence type="ECO:0000256" key="4">
    <source>
        <dbReference type="ARBA" id="ARBA00022679"/>
    </source>
</evidence>
<dbReference type="Pfam" id="PF02390">
    <property type="entry name" value="Methyltransf_4"/>
    <property type="match status" value="1"/>
</dbReference>
<feature type="binding site" evidence="7">
    <location>
        <position position="109"/>
    </location>
    <ligand>
        <name>S-adenosyl-L-methionine</name>
        <dbReference type="ChEBI" id="CHEBI:59789"/>
    </ligand>
</feature>
<dbReference type="EC" id="2.1.1.33" evidence="7"/>
<dbReference type="InterPro" id="IPR029063">
    <property type="entry name" value="SAM-dependent_MTases_sf"/>
</dbReference>
<proteinExistence type="inferred from homology"/>
<dbReference type="InterPro" id="IPR003358">
    <property type="entry name" value="tRNA_(Gua-N-7)_MeTrfase_Trmb"/>
</dbReference>
<comment type="similarity">
    <text evidence="7">Belongs to the class I-like SAM-binding methyltransferase superfamily. TrmB family.</text>
</comment>
<dbReference type="PROSITE" id="PS51625">
    <property type="entry name" value="SAM_MT_TRMB"/>
    <property type="match status" value="1"/>
</dbReference>
<feature type="binding site" evidence="7">
    <location>
        <position position="159"/>
    </location>
    <ligand>
        <name>S-adenosyl-L-methionine</name>
        <dbReference type="ChEBI" id="CHEBI:59789"/>
    </ligand>
</feature>
<comment type="pathway">
    <text evidence="7">tRNA modification; N(7)-methylguanine-tRNA biosynthesis.</text>
</comment>
<organism evidence="9 10">
    <name type="scientific">Rhodoferax ferrireducens</name>
    <dbReference type="NCBI Taxonomy" id="192843"/>
    <lineage>
        <taxon>Bacteria</taxon>
        <taxon>Pseudomonadati</taxon>
        <taxon>Pseudomonadota</taxon>
        <taxon>Betaproteobacteria</taxon>
        <taxon>Burkholderiales</taxon>
        <taxon>Comamonadaceae</taxon>
        <taxon>Rhodoferax</taxon>
    </lineage>
</organism>
<dbReference type="PANTHER" id="PTHR23417:SF14">
    <property type="entry name" value="PENTACOTRIPEPTIDE-REPEAT REGION OF PRORP DOMAIN-CONTAINING PROTEIN"/>
    <property type="match status" value="1"/>
</dbReference>
<keyword evidence="3 7" id="KW-0489">Methyltransferase</keyword>
<feature type="binding site" evidence="7">
    <location>
        <begin position="237"/>
        <end position="240"/>
    </location>
    <ligand>
        <name>substrate</name>
    </ligand>
</feature>
<comment type="function">
    <text evidence="2 7">Catalyzes the formation of N(7)-methylguanine at position 46 (m7G46) in tRNA.</text>
</comment>
<dbReference type="Proteomes" id="UP000192505">
    <property type="component" value="Unassembled WGS sequence"/>
</dbReference>
<dbReference type="InterPro" id="IPR055361">
    <property type="entry name" value="tRNA_methyltr_TrmB_bact"/>
</dbReference>
<dbReference type="PANTHER" id="PTHR23417">
    <property type="entry name" value="3-DEOXY-D-MANNO-OCTULOSONIC-ACID TRANSFERASE/TRNA GUANINE-N 7 - -METHYLTRANSFERASE"/>
    <property type="match status" value="1"/>
</dbReference>
<keyword evidence="5 7" id="KW-0949">S-adenosyl-L-methionine</keyword>
<keyword evidence="4 7" id="KW-0808">Transferase</keyword>
<evidence type="ECO:0000256" key="3">
    <source>
        <dbReference type="ARBA" id="ARBA00022603"/>
    </source>
</evidence>
<evidence type="ECO:0000256" key="6">
    <source>
        <dbReference type="ARBA" id="ARBA00022694"/>
    </source>
</evidence>
<feature type="region of interest" description="Disordered" evidence="8">
    <location>
        <begin position="1"/>
        <end position="20"/>
    </location>
</feature>